<dbReference type="Gene3D" id="3.30.2010.10">
    <property type="entry name" value="Metalloproteases ('zincins'), catalytic domain"/>
    <property type="match status" value="1"/>
</dbReference>
<evidence type="ECO:0000256" key="7">
    <source>
        <dbReference type="SAM" id="Phobius"/>
    </source>
</evidence>
<keyword evidence="1 6" id="KW-0645">Protease</keyword>
<evidence type="ECO:0000259" key="8">
    <source>
        <dbReference type="Pfam" id="PF01435"/>
    </source>
</evidence>
<keyword evidence="5 6" id="KW-0482">Metalloprotease</keyword>
<dbReference type="GO" id="GO:0016020">
    <property type="term" value="C:membrane"/>
    <property type="evidence" value="ECO:0007669"/>
    <property type="project" value="TreeGrafter"/>
</dbReference>
<dbReference type="CDD" id="cd07332">
    <property type="entry name" value="M48C_Oma1_like"/>
    <property type="match status" value="1"/>
</dbReference>
<dbReference type="AlphaFoldDB" id="A0AB73BKA5"/>
<evidence type="ECO:0000256" key="2">
    <source>
        <dbReference type="ARBA" id="ARBA00022723"/>
    </source>
</evidence>
<evidence type="ECO:0000256" key="5">
    <source>
        <dbReference type="ARBA" id="ARBA00023049"/>
    </source>
</evidence>
<name>A0AB73BKA5_9GAMM</name>
<keyword evidence="7" id="KW-1133">Transmembrane helix</keyword>
<dbReference type="Proteomes" id="UP000324162">
    <property type="component" value="Unassembled WGS sequence"/>
</dbReference>
<organism evidence="9 10">
    <name type="scientific">Pseudoalteromonas fuliginea</name>
    <dbReference type="NCBI Taxonomy" id="1872678"/>
    <lineage>
        <taxon>Bacteria</taxon>
        <taxon>Pseudomonadati</taxon>
        <taxon>Pseudomonadota</taxon>
        <taxon>Gammaproteobacteria</taxon>
        <taxon>Alteromonadales</taxon>
        <taxon>Pseudoalteromonadaceae</taxon>
        <taxon>Pseudoalteromonas</taxon>
    </lineage>
</organism>
<dbReference type="Pfam" id="PF01435">
    <property type="entry name" value="Peptidase_M48"/>
    <property type="match status" value="1"/>
</dbReference>
<gene>
    <name evidence="9" type="ORF">EU508_03830</name>
</gene>
<accession>A0AB73BKA5</accession>
<dbReference type="PANTHER" id="PTHR22726">
    <property type="entry name" value="METALLOENDOPEPTIDASE OMA1"/>
    <property type="match status" value="1"/>
</dbReference>
<dbReference type="EMBL" id="SEUK01000041">
    <property type="protein sequence ID" value="KAA1163683.1"/>
    <property type="molecule type" value="Genomic_DNA"/>
</dbReference>
<keyword evidence="4 6" id="KW-0862">Zinc</keyword>
<proteinExistence type="inferred from homology"/>
<comment type="cofactor">
    <cofactor evidence="6">
        <name>Zn(2+)</name>
        <dbReference type="ChEBI" id="CHEBI:29105"/>
    </cofactor>
    <text evidence="6">Binds 1 zinc ion per subunit.</text>
</comment>
<evidence type="ECO:0000313" key="10">
    <source>
        <dbReference type="Proteomes" id="UP000324162"/>
    </source>
</evidence>
<dbReference type="InterPro" id="IPR051156">
    <property type="entry name" value="Mito/Outer_Membr_Metalloprot"/>
</dbReference>
<sequence>MHVKGHFFPIASSNYQVCVATISDTHIDVINDEHVIARHAISSLNLSSGMAGLADELNFEDGSRFIPLDVNYRWPFKANNHHIMERLEKSKWAILAAVIFTPLFMWLVLYKAVPAIAVYSVDTLPRNVVEQMGEQSFTLIKKIALEPTELPAEQQTKVQAHFTSMLNALSLDQSVYRLSFYKSDSFGANAFALPHGRIVVTDDLANLLADKPNALKAVLLHEMGHVVHQHSVRITAQSAASTIVLAVVFGDLEGVAEVALGTGASFAQQGFSRDMEREADTFALTQLESLGYSSNDFADAIEALQESHTSENEHLEKVNNFLEYLSSHPSAQERIDNARGKKSNNN</sequence>
<feature type="domain" description="Peptidase M48" evidence="8">
    <location>
        <begin position="154"/>
        <end position="340"/>
    </location>
</feature>
<dbReference type="InterPro" id="IPR001915">
    <property type="entry name" value="Peptidase_M48"/>
</dbReference>
<comment type="similarity">
    <text evidence="6">Belongs to the peptidase M48 family.</text>
</comment>
<protein>
    <submittedName>
        <fullName evidence="9">M48 family metallopeptidase</fullName>
    </submittedName>
</protein>
<evidence type="ECO:0000256" key="4">
    <source>
        <dbReference type="ARBA" id="ARBA00022833"/>
    </source>
</evidence>
<keyword evidence="7" id="KW-0472">Membrane</keyword>
<dbReference type="RefSeq" id="WP_149613582.1">
    <property type="nucleotide sequence ID" value="NZ_SEUK01000041.1"/>
</dbReference>
<dbReference type="GO" id="GO:0046872">
    <property type="term" value="F:metal ion binding"/>
    <property type="evidence" value="ECO:0007669"/>
    <property type="project" value="UniProtKB-KW"/>
</dbReference>
<evidence type="ECO:0000256" key="6">
    <source>
        <dbReference type="RuleBase" id="RU003983"/>
    </source>
</evidence>
<evidence type="ECO:0000256" key="3">
    <source>
        <dbReference type="ARBA" id="ARBA00022801"/>
    </source>
</evidence>
<dbReference type="GO" id="GO:0051603">
    <property type="term" value="P:proteolysis involved in protein catabolic process"/>
    <property type="evidence" value="ECO:0007669"/>
    <property type="project" value="TreeGrafter"/>
</dbReference>
<dbReference type="PANTHER" id="PTHR22726:SF24">
    <property type="entry name" value="M48 FAMILY METALLOPEPTIDASE"/>
    <property type="match status" value="1"/>
</dbReference>
<comment type="caution">
    <text evidence="9">The sequence shown here is derived from an EMBL/GenBank/DDBJ whole genome shotgun (WGS) entry which is preliminary data.</text>
</comment>
<reference evidence="9 10" key="1">
    <citation type="submission" date="2019-01" db="EMBL/GenBank/DDBJ databases">
        <title>Genome sequences of marine Pseudoalteromonas species.</title>
        <authorList>
            <person name="Boraston A.B."/>
            <person name="Hehemann J.-H."/>
            <person name="Vickers C.J."/>
            <person name="Salama-Alber O."/>
            <person name="Abe K."/>
            <person name="Hettle A.J."/>
        </authorList>
    </citation>
    <scope>NUCLEOTIDE SEQUENCE [LARGE SCALE GENOMIC DNA]</scope>
    <source>
        <strain evidence="9 10">PS42</strain>
    </source>
</reference>
<keyword evidence="2" id="KW-0479">Metal-binding</keyword>
<dbReference type="GO" id="GO:0004222">
    <property type="term" value="F:metalloendopeptidase activity"/>
    <property type="evidence" value="ECO:0007669"/>
    <property type="project" value="InterPro"/>
</dbReference>
<keyword evidence="3 6" id="KW-0378">Hydrolase</keyword>
<evidence type="ECO:0000256" key="1">
    <source>
        <dbReference type="ARBA" id="ARBA00022670"/>
    </source>
</evidence>
<keyword evidence="7" id="KW-0812">Transmembrane</keyword>
<feature type="transmembrane region" description="Helical" evidence="7">
    <location>
        <begin position="92"/>
        <end position="110"/>
    </location>
</feature>
<evidence type="ECO:0000313" key="9">
    <source>
        <dbReference type="EMBL" id="KAA1163683.1"/>
    </source>
</evidence>